<proteinExistence type="predicted"/>
<reference evidence="2" key="1">
    <citation type="submission" date="2020-05" db="EMBL/GenBank/DDBJ databases">
        <title>WGS assembly of Panicum virgatum.</title>
        <authorList>
            <person name="Lovell J.T."/>
            <person name="Jenkins J."/>
            <person name="Shu S."/>
            <person name="Juenger T.E."/>
            <person name="Schmutz J."/>
        </authorList>
    </citation>
    <scope>NUCLEOTIDE SEQUENCE</scope>
    <source>
        <strain evidence="2">AP13</strain>
    </source>
</reference>
<name>A0A8T0SXN0_PANVG</name>
<organism evidence="2 3">
    <name type="scientific">Panicum virgatum</name>
    <name type="common">Blackwell switchgrass</name>
    <dbReference type="NCBI Taxonomy" id="38727"/>
    <lineage>
        <taxon>Eukaryota</taxon>
        <taxon>Viridiplantae</taxon>
        <taxon>Streptophyta</taxon>
        <taxon>Embryophyta</taxon>
        <taxon>Tracheophyta</taxon>
        <taxon>Spermatophyta</taxon>
        <taxon>Magnoliopsida</taxon>
        <taxon>Liliopsida</taxon>
        <taxon>Poales</taxon>
        <taxon>Poaceae</taxon>
        <taxon>PACMAD clade</taxon>
        <taxon>Panicoideae</taxon>
        <taxon>Panicodae</taxon>
        <taxon>Paniceae</taxon>
        <taxon>Panicinae</taxon>
        <taxon>Panicum</taxon>
        <taxon>Panicum sect. Hiantes</taxon>
    </lineage>
</organism>
<evidence type="ECO:0000313" key="2">
    <source>
        <dbReference type="EMBL" id="KAG2602857.1"/>
    </source>
</evidence>
<feature type="region of interest" description="Disordered" evidence="1">
    <location>
        <begin position="61"/>
        <end position="97"/>
    </location>
</feature>
<dbReference type="EMBL" id="CM029045">
    <property type="protein sequence ID" value="KAG2602857.1"/>
    <property type="molecule type" value="Genomic_DNA"/>
</dbReference>
<evidence type="ECO:0000313" key="3">
    <source>
        <dbReference type="Proteomes" id="UP000823388"/>
    </source>
</evidence>
<accession>A0A8T0SXN0</accession>
<dbReference type="AlphaFoldDB" id="A0A8T0SXN0"/>
<sequence>MVSEQVGLGILIPPEIHCSRRWPSGDGSARYGPPTTRFAAARRGSRVGAAVVALFSAPSPAPVRRRSAPAPALVRRPSAPHPPIRASAGRRLWSSPPARFPPRAPPPVCGRRRLCARAAVAPEGATTAWFCSAGAVAPLLCSACVLQQEKRVFRCGN</sequence>
<protein>
    <submittedName>
        <fullName evidence="2">Uncharacterized protein</fullName>
    </submittedName>
</protein>
<evidence type="ECO:0000256" key="1">
    <source>
        <dbReference type="SAM" id="MobiDB-lite"/>
    </source>
</evidence>
<feature type="compositionally biased region" description="Low complexity" evidence="1">
    <location>
        <begin position="68"/>
        <end position="77"/>
    </location>
</feature>
<dbReference type="Proteomes" id="UP000823388">
    <property type="component" value="Chromosome 5K"/>
</dbReference>
<comment type="caution">
    <text evidence="2">The sequence shown here is derived from an EMBL/GenBank/DDBJ whole genome shotgun (WGS) entry which is preliminary data.</text>
</comment>
<gene>
    <name evidence="2" type="ORF">PVAP13_5KG712401</name>
</gene>
<keyword evidence="3" id="KW-1185">Reference proteome</keyword>